<evidence type="ECO:0000313" key="5">
    <source>
        <dbReference type="EMBL" id="MCH91427.1"/>
    </source>
</evidence>
<dbReference type="GO" id="GO:0043531">
    <property type="term" value="F:ADP binding"/>
    <property type="evidence" value="ECO:0007669"/>
    <property type="project" value="InterPro"/>
</dbReference>
<dbReference type="InterPro" id="IPR042197">
    <property type="entry name" value="Apaf_helical"/>
</dbReference>
<keyword evidence="6" id="KW-1185">Reference proteome</keyword>
<evidence type="ECO:0000259" key="3">
    <source>
        <dbReference type="Pfam" id="PF00931"/>
    </source>
</evidence>
<evidence type="ECO:0000256" key="2">
    <source>
        <dbReference type="ARBA" id="ARBA00022737"/>
    </source>
</evidence>
<dbReference type="Proteomes" id="UP000265520">
    <property type="component" value="Unassembled WGS sequence"/>
</dbReference>
<dbReference type="InterPro" id="IPR058192">
    <property type="entry name" value="WHD_ROQ1-like"/>
</dbReference>
<dbReference type="EMBL" id="LXQA010020420">
    <property type="protein sequence ID" value="MCH91427.1"/>
    <property type="molecule type" value="Genomic_DNA"/>
</dbReference>
<dbReference type="InterPro" id="IPR044974">
    <property type="entry name" value="Disease_R_plants"/>
</dbReference>
<proteinExistence type="predicted"/>
<dbReference type="InterPro" id="IPR002182">
    <property type="entry name" value="NB-ARC"/>
</dbReference>
<dbReference type="Gene3D" id="1.10.8.430">
    <property type="entry name" value="Helical domain of apoptotic protease-activating factors"/>
    <property type="match status" value="1"/>
</dbReference>
<dbReference type="PANTHER" id="PTHR11017:SF271">
    <property type="entry name" value="DISEASE RESISTANCE PROTEIN (TIR-NBS-LRR CLASS) FAMILY"/>
    <property type="match status" value="1"/>
</dbReference>
<sequence length="327" mass="37331">MGGSGKTTIAKAIYNKIGIDFEGRSFLANVREVWEQSGGPVYLQKQLLFDIFKETKTKIKNIESGINMLKDRLVHKRVLLVFDDVNTLDQLKALCGSHKWLCSGSRIIITTRDIHILKGIKVDQVYKMKEMDQSESLELFSWHAFKQASPGKDFARVSRNVVEYSGGLPLALEVLGSYLFNRGIAEWNSILEKLKRIPNDQIQKKLKISYDGLNDDTTKDIFLHIACFFIGMDRRDVIPILNGCELFAEIGISVLVDRSLVTIDDRNRLGMHDLLRDMGREIIRDKSPKEPGERSRLWYNKDVLDVLAEQTVRFIYLFSSGLKVSEA</sequence>
<dbReference type="InterPro" id="IPR036390">
    <property type="entry name" value="WH_DNA-bd_sf"/>
</dbReference>
<name>A0A392MV96_9FABA</name>
<dbReference type="SUPFAM" id="SSF46785">
    <property type="entry name" value="Winged helix' DNA-binding domain"/>
    <property type="match status" value="1"/>
</dbReference>
<dbReference type="AlphaFoldDB" id="A0A392MV96"/>
<evidence type="ECO:0000259" key="4">
    <source>
        <dbReference type="Pfam" id="PF23282"/>
    </source>
</evidence>
<evidence type="ECO:0000256" key="1">
    <source>
        <dbReference type="ARBA" id="ARBA00022614"/>
    </source>
</evidence>
<dbReference type="PANTHER" id="PTHR11017">
    <property type="entry name" value="LEUCINE-RICH REPEAT-CONTAINING PROTEIN"/>
    <property type="match status" value="1"/>
</dbReference>
<dbReference type="SUPFAM" id="SSF52540">
    <property type="entry name" value="P-loop containing nucleoside triphosphate hydrolases"/>
    <property type="match status" value="1"/>
</dbReference>
<feature type="domain" description="Disease resistance protein Roq1-like winged-helix" evidence="4">
    <location>
        <begin position="218"/>
        <end position="287"/>
    </location>
</feature>
<dbReference type="Pfam" id="PF23282">
    <property type="entry name" value="WHD_ROQ1"/>
    <property type="match status" value="1"/>
</dbReference>
<dbReference type="Gene3D" id="3.40.50.300">
    <property type="entry name" value="P-loop containing nucleotide triphosphate hydrolases"/>
    <property type="match status" value="1"/>
</dbReference>
<feature type="domain" description="NB-ARC" evidence="3">
    <location>
        <begin position="1"/>
        <end position="147"/>
    </location>
</feature>
<keyword evidence="1" id="KW-0433">Leucine-rich repeat</keyword>
<organism evidence="5 6">
    <name type="scientific">Trifolium medium</name>
    <dbReference type="NCBI Taxonomy" id="97028"/>
    <lineage>
        <taxon>Eukaryota</taxon>
        <taxon>Viridiplantae</taxon>
        <taxon>Streptophyta</taxon>
        <taxon>Embryophyta</taxon>
        <taxon>Tracheophyta</taxon>
        <taxon>Spermatophyta</taxon>
        <taxon>Magnoliopsida</taxon>
        <taxon>eudicotyledons</taxon>
        <taxon>Gunneridae</taxon>
        <taxon>Pentapetalae</taxon>
        <taxon>rosids</taxon>
        <taxon>fabids</taxon>
        <taxon>Fabales</taxon>
        <taxon>Fabaceae</taxon>
        <taxon>Papilionoideae</taxon>
        <taxon>50 kb inversion clade</taxon>
        <taxon>NPAAA clade</taxon>
        <taxon>Hologalegina</taxon>
        <taxon>IRL clade</taxon>
        <taxon>Trifolieae</taxon>
        <taxon>Trifolium</taxon>
    </lineage>
</organism>
<evidence type="ECO:0000313" key="6">
    <source>
        <dbReference type="Proteomes" id="UP000265520"/>
    </source>
</evidence>
<reference evidence="5 6" key="1">
    <citation type="journal article" date="2018" name="Front. Plant Sci.">
        <title>Red Clover (Trifolium pratense) and Zigzag Clover (T. medium) - A Picture of Genomic Similarities and Differences.</title>
        <authorList>
            <person name="Dluhosova J."/>
            <person name="Istvanek J."/>
            <person name="Nedelnik J."/>
            <person name="Repkova J."/>
        </authorList>
    </citation>
    <scope>NUCLEOTIDE SEQUENCE [LARGE SCALE GENOMIC DNA]</scope>
    <source>
        <strain evidence="6">cv. 10/8</strain>
        <tissue evidence="5">Leaf</tissue>
    </source>
</reference>
<dbReference type="GO" id="GO:0006952">
    <property type="term" value="P:defense response"/>
    <property type="evidence" value="ECO:0007669"/>
    <property type="project" value="InterPro"/>
</dbReference>
<dbReference type="InterPro" id="IPR027417">
    <property type="entry name" value="P-loop_NTPase"/>
</dbReference>
<dbReference type="Pfam" id="PF00931">
    <property type="entry name" value="NB-ARC"/>
    <property type="match status" value="1"/>
</dbReference>
<keyword evidence="2" id="KW-0677">Repeat</keyword>
<accession>A0A392MV96</accession>
<comment type="caution">
    <text evidence="5">The sequence shown here is derived from an EMBL/GenBank/DDBJ whole genome shotgun (WGS) entry which is preliminary data.</text>
</comment>
<dbReference type="PRINTS" id="PR00364">
    <property type="entry name" value="DISEASERSIST"/>
</dbReference>
<protein>
    <submittedName>
        <fullName evidence="5">TMV resistance protein N-like</fullName>
    </submittedName>
</protein>